<dbReference type="InterPro" id="IPR036291">
    <property type="entry name" value="NAD(P)-bd_dom_sf"/>
</dbReference>
<dbReference type="InterPro" id="IPR051604">
    <property type="entry name" value="Ergot_Alk_Oxidoreductase"/>
</dbReference>
<dbReference type="STRING" id="35752.SAMN05421541_11637"/>
<gene>
    <name evidence="2" type="ORF">SAMN05421541_11637</name>
</gene>
<dbReference type="PANTHER" id="PTHR43162">
    <property type="match status" value="1"/>
</dbReference>
<proteinExistence type="predicted"/>
<evidence type="ECO:0000259" key="1">
    <source>
        <dbReference type="Pfam" id="PF05368"/>
    </source>
</evidence>
<sequence length="281" mass="29365">MIAVTGATGTIGRTLVKLLAPAGEEVLAVSRHAQHTPDLPGVRWAQGQVGDTAGLQSALHGARAVFVLLPGELTSHGEDPRKLIDVVAAAGLERIVFLSSQIAGTRPQSASHSRLHEYEQAVRASEIGFTILRPTGFASNALGWTASIRAQQTVYAPFGDVALPVVDPDDIAGVAAAALLEDGHEGRTYVLTGPQPISPREQTAAIGEAIGEDLHFVEVPREAAQAAMTQFMAPDMAAGSLDVLGSPLPAEQAVSPDVEEVLHRAPGSFANWAARNATAFR</sequence>
<dbReference type="RefSeq" id="WP_093620490.1">
    <property type="nucleotide sequence ID" value="NZ_BOMT01000086.1"/>
</dbReference>
<accession>A0A1I2KD11</accession>
<dbReference type="AlphaFoldDB" id="A0A1I2KD11"/>
<dbReference type="Proteomes" id="UP000199645">
    <property type="component" value="Unassembled WGS sequence"/>
</dbReference>
<dbReference type="PANTHER" id="PTHR43162:SF1">
    <property type="entry name" value="PRESTALK A DIFFERENTIATION PROTEIN A"/>
    <property type="match status" value="1"/>
</dbReference>
<dbReference type="Pfam" id="PF05368">
    <property type="entry name" value="NmrA"/>
    <property type="match status" value="1"/>
</dbReference>
<dbReference type="Gene3D" id="3.40.50.720">
    <property type="entry name" value="NAD(P)-binding Rossmann-like Domain"/>
    <property type="match status" value="1"/>
</dbReference>
<keyword evidence="3" id="KW-1185">Reference proteome</keyword>
<dbReference type="Gene3D" id="3.90.25.10">
    <property type="entry name" value="UDP-galactose 4-epimerase, domain 1"/>
    <property type="match status" value="1"/>
</dbReference>
<dbReference type="SUPFAM" id="SSF51735">
    <property type="entry name" value="NAD(P)-binding Rossmann-fold domains"/>
    <property type="match status" value="1"/>
</dbReference>
<name>A0A1I2KD11_9ACTN</name>
<evidence type="ECO:0000313" key="3">
    <source>
        <dbReference type="Proteomes" id="UP000199645"/>
    </source>
</evidence>
<dbReference type="InterPro" id="IPR008030">
    <property type="entry name" value="NmrA-like"/>
</dbReference>
<evidence type="ECO:0000313" key="2">
    <source>
        <dbReference type="EMBL" id="SFF64090.1"/>
    </source>
</evidence>
<organism evidence="2 3">
    <name type="scientific">Actinoplanes philippinensis</name>
    <dbReference type="NCBI Taxonomy" id="35752"/>
    <lineage>
        <taxon>Bacteria</taxon>
        <taxon>Bacillati</taxon>
        <taxon>Actinomycetota</taxon>
        <taxon>Actinomycetes</taxon>
        <taxon>Micromonosporales</taxon>
        <taxon>Micromonosporaceae</taxon>
        <taxon>Actinoplanes</taxon>
    </lineage>
</organism>
<dbReference type="EMBL" id="FONV01000016">
    <property type="protein sequence ID" value="SFF64090.1"/>
    <property type="molecule type" value="Genomic_DNA"/>
</dbReference>
<feature type="domain" description="NmrA-like" evidence="1">
    <location>
        <begin position="2"/>
        <end position="226"/>
    </location>
</feature>
<protein>
    <submittedName>
        <fullName evidence="2">Uncharacterized conserved protein YbjT, contains NAD(P)-binding and DUF2867 domains</fullName>
    </submittedName>
</protein>
<dbReference type="OrthoDB" id="116343at2"/>
<reference evidence="2 3" key="1">
    <citation type="submission" date="2016-10" db="EMBL/GenBank/DDBJ databases">
        <authorList>
            <person name="de Groot N.N."/>
        </authorList>
    </citation>
    <scope>NUCLEOTIDE SEQUENCE [LARGE SCALE GENOMIC DNA]</scope>
    <source>
        <strain evidence="2 3">DSM 43019</strain>
    </source>
</reference>